<dbReference type="OrthoDB" id="268503at2759"/>
<keyword evidence="2" id="KW-1185">Reference proteome</keyword>
<dbReference type="VEuPathDB" id="TriTrypDB:LpyrH10_10_2980"/>
<sequence length="261" mass="30472">MSELLSKKSWRLKDVIFNDGAERVVRVLKIDHPFRRQRITIVPAPRYAKEAYLTEWVYQPYVKEHTLYVSNDIYNPFYVFFCRALLRKGKFPDYAYFHPMGLPDCVEVNLSRRRFIKKEQPFKTPMSTILLTTNRFRDGHHPWVSRRIVKIVGEQYVVHPKEDKQSLVFVLPPAYVPEAVNALQGLGFTVADTATASIGETETIKRLDSWSNKCQLLVLGYLWFLIALFIVGESRHLDQLFQDYKRELVEKAGKDPSKMGL</sequence>
<organism evidence="1 2">
    <name type="scientific">Leptomonas pyrrhocoris</name>
    <name type="common">Firebug parasite</name>
    <dbReference type="NCBI Taxonomy" id="157538"/>
    <lineage>
        <taxon>Eukaryota</taxon>
        <taxon>Discoba</taxon>
        <taxon>Euglenozoa</taxon>
        <taxon>Kinetoplastea</taxon>
        <taxon>Metakinetoplastina</taxon>
        <taxon>Trypanosomatida</taxon>
        <taxon>Trypanosomatidae</taxon>
        <taxon>Leishmaniinae</taxon>
        <taxon>Leptomonas</taxon>
    </lineage>
</organism>
<dbReference type="GeneID" id="26905819"/>
<evidence type="ECO:0000313" key="2">
    <source>
        <dbReference type="Proteomes" id="UP000037923"/>
    </source>
</evidence>
<dbReference type="OMA" id="NHFRDSH"/>
<protein>
    <submittedName>
        <fullName evidence="1">Uncharacterized protein</fullName>
    </submittedName>
</protein>
<dbReference type="AlphaFoldDB" id="A0A0N0DV35"/>
<dbReference type="RefSeq" id="XP_015658229.1">
    <property type="nucleotide sequence ID" value="XM_015803587.1"/>
</dbReference>
<dbReference type="EMBL" id="LGTL01000010">
    <property type="protein sequence ID" value="KPA79791.1"/>
    <property type="molecule type" value="Genomic_DNA"/>
</dbReference>
<proteinExistence type="predicted"/>
<dbReference type="RefSeq" id="XP_015658230.1">
    <property type="nucleotide sequence ID" value="XM_015803588.1"/>
</dbReference>
<accession>A0A0N0DV35</accession>
<comment type="caution">
    <text evidence="1">The sequence shown here is derived from an EMBL/GenBank/DDBJ whole genome shotgun (WGS) entry which is preliminary data.</text>
</comment>
<reference evidence="1 2" key="1">
    <citation type="submission" date="2015-07" db="EMBL/GenBank/DDBJ databases">
        <title>High-quality genome of monoxenous trypanosomatid Leptomonas pyrrhocoris.</title>
        <authorList>
            <person name="Flegontov P."/>
            <person name="Butenko A."/>
            <person name="Firsov S."/>
            <person name="Vlcek C."/>
            <person name="Logacheva M.D."/>
            <person name="Field M."/>
            <person name="Filatov D."/>
            <person name="Flegontova O."/>
            <person name="Gerasimov E."/>
            <person name="Jackson A.P."/>
            <person name="Kelly S."/>
            <person name="Opperdoes F."/>
            <person name="O'Reilly A."/>
            <person name="Votypka J."/>
            <person name="Yurchenko V."/>
            <person name="Lukes J."/>
        </authorList>
    </citation>
    <scope>NUCLEOTIDE SEQUENCE [LARGE SCALE GENOMIC DNA]</scope>
    <source>
        <strain evidence="1">H10</strain>
    </source>
</reference>
<dbReference type="Proteomes" id="UP000037923">
    <property type="component" value="Unassembled WGS sequence"/>
</dbReference>
<gene>
    <name evidence="1" type="ORF">ABB37_05529</name>
</gene>
<name>A0A0N0DV35_LEPPY</name>
<dbReference type="EMBL" id="LGTL01000010">
    <property type="protein sequence ID" value="KPA79790.1"/>
    <property type="molecule type" value="Genomic_DNA"/>
</dbReference>
<evidence type="ECO:0000313" key="1">
    <source>
        <dbReference type="EMBL" id="KPA79791.1"/>
    </source>
</evidence>